<comment type="subunit">
    <text evidence="7">Homodimer.</text>
</comment>
<dbReference type="AlphaFoldDB" id="A0A858Q538"/>
<dbReference type="Proteomes" id="UP000503004">
    <property type="component" value="Chromosome"/>
</dbReference>
<keyword evidence="6 7" id="KW-0143">Chaperone</keyword>
<dbReference type="GO" id="GO:0051087">
    <property type="term" value="F:protein-folding chaperone binding"/>
    <property type="evidence" value="ECO:0007669"/>
    <property type="project" value="InterPro"/>
</dbReference>
<dbReference type="SMART" id="SM00271">
    <property type="entry name" value="DnaJ"/>
    <property type="match status" value="1"/>
</dbReference>
<dbReference type="InterPro" id="IPR029024">
    <property type="entry name" value="TerB-like"/>
</dbReference>
<organism evidence="9 10">
    <name type="scientific">Methylococcus geothermalis</name>
    <dbReference type="NCBI Taxonomy" id="2681310"/>
    <lineage>
        <taxon>Bacteria</taxon>
        <taxon>Pseudomonadati</taxon>
        <taxon>Pseudomonadota</taxon>
        <taxon>Gammaproteobacteria</taxon>
        <taxon>Methylococcales</taxon>
        <taxon>Methylococcaceae</taxon>
        <taxon>Methylococcus</taxon>
    </lineage>
</organism>
<dbReference type="FunFam" id="1.10.287.110:FF:000011">
    <property type="entry name" value="Co-chaperone protein DjlA"/>
    <property type="match status" value="1"/>
</dbReference>
<feature type="topological domain" description="Periplasmic" evidence="7">
    <location>
        <begin position="1"/>
        <end position="6"/>
    </location>
</feature>
<dbReference type="KEGG" id="metu:GNH96_02465"/>
<comment type="domain">
    <text evidence="7">The transmembrane domain is a dimerization domain.</text>
</comment>
<keyword evidence="5 7" id="KW-0472">Membrane</keyword>
<evidence type="ECO:0000256" key="7">
    <source>
        <dbReference type="HAMAP-Rule" id="MF_01153"/>
    </source>
</evidence>
<feature type="domain" description="J" evidence="8">
    <location>
        <begin position="211"/>
        <end position="275"/>
    </location>
</feature>
<dbReference type="CDD" id="cd06257">
    <property type="entry name" value="DnaJ"/>
    <property type="match status" value="1"/>
</dbReference>
<evidence type="ECO:0000256" key="3">
    <source>
        <dbReference type="ARBA" id="ARBA00022692"/>
    </source>
</evidence>
<evidence type="ECO:0000256" key="4">
    <source>
        <dbReference type="ARBA" id="ARBA00022989"/>
    </source>
</evidence>
<feature type="topological domain" description="Cytoplasmic" evidence="7">
    <location>
        <begin position="31"/>
        <end position="276"/>
    </location>
</feature>
<keyword evidence="10" id="KW-1185">Reference proteome</keyword>
<evidence type="ECO:0000256" key="6">
    <source>
        <dbReference type="ARBA" id="ARBA00023186"/>
    </source>
</evidence>
<evidence type="ECO:0000313" key="9">
    <source>
        <dbReference type="EMBL" id="QJD28941.1"/>
    </source>
</evidence>
<dbReference type="PROSITE" id="PS50076">
    <property type="entry name" value="DNAJ_2"/>
    <property type="match status" value="1"/>
</dbReference>
<dbReference type="InterPro" id="IPR023749">
    <property type="entry name" value="DjlA"/>
</dbReference>
<dbReference type="PRINTS" id="PR00625">
    <property type="entry name" value="JDOMAIN"/>
</dbReference>
<keyword evidence="4 7" id="KW-1133">Transmembrane helix</keyword>
<dbReference type="PANTHER" id="PTHR24074">
    <property type="entry name" value="CO-CHAPERONE PROTEIN DJLA"/>
    <property type="match status" value="1"/>
</dbReference>
<evidence type="ECO:0000256" key="1">
    <source>
        <dbReference type="ARBA" id="ARBA00022475"/>
    </source>
</evidence>
<dbReference type="NCBIfam" id="NF006948">
    <property type="entry name" value="PRK09430.1"/>
    <property type="match status" value="1"/>
</dbReference>
<gene>
    <name evidence="7 9" type="primary">djlA</name>
    <name evidence="9" type="ORF">GNH96_02465</name>
</gene>
<dbReference type="Gene3D" id="1.10.287.110">
    <property type="entry name" value="DnaJ domain"/>
    <property type="match status" value="1"/>
</dbReference>
<comment type="function">
    <text evidence="7">Regulatory DnaK co-chaperone. Direct interaction between DnaK and DjlA is needed for the induction of the wcaABCDE operon, involved in the synthesis of a colanic acid polysaccharide capsule, possibly through activation of the RcsB/RcsC phosphotransfer signaling pathway. The colanic acid capsule may help the bacterium survive conditions outside the host.</text>
</comment>
<dbReference type="CDD" id="cd07316">
    <property type="entry name" value="terB_like_DjlA"/>
    <property type="match status" value="1"/>
</dbReference>
<evidence type="ECO:0000259" key="8">
    <source>
        <dbReference type="PROSITE" id="PS50076"/>
    </source>
</evidence>
<keyword evidence="3 7" id="KW-0812">Transmembrane</keyword>
<name>A0A858Q538_9GAMM</name>
<protein>
    <recommendedName>
        <fullName evidence="7">Co-chaperone protein DjlA</fullName>
    </recommendedName>
</protein>
<dbReference type="RefSeq" id="WP_169601970.1">
    <property type="nucleotide sequence ID" value="NZ_CP046565.1"/>
</dbReference>
<reference evidence="10" key="1">
    <citation type="submission" date="2019-12" db="EMBL/GenBank/DDBJ databases">
        <authorList>
            <person name="Awala S.I."/>
            <person name="Rhee S.K."/>
        </authorList>
    </citation>
    <scope>NUCLEOTIDE SEQUENCE [LARGE SCALE GENOMIC DNA]</scope>
    <source>
        <strain evidence="10">IM1</strain>
    </source>
</reference>
<keyword evidence="1 7" id="KW-1003">Cell membrane</keyword>
<evidence type="ECO:0000256" key="5">
    <source>
        <dbReference type="ARBA" id="ARBA00023136"/>
    </source>
</evidence>
<proteinExistence type="inferred from homology"/>
<dbReference type="InterPro" id="IPR050817">
    <property type="entry name" value="DjlA_DnaK_co-chaperone"/>
</dbReference>
<keyword evidence="2 7" id="KW-0997">Cell inner membrane</keyword>
<comment type="subcellular location">
    <subcellularLocation>
        <location evidence="7">Cell inner membrane</location>
        <topology evidence="7">Single-pass type III membrane protein</topology>
    </subcellularLocation>
</comment>
<dbReference type="InterPro" id="IPR036869">
    <property type="entry name" value="J_dom_sf"/>
</dbReference>
<dbReference type="Pfam" id="PF00226">
    <property type="entry name" value="DnaJ"/>
    <property type="match status" value="1"/>
</dbReference>
<dbReference type="EMBL" id="CP046565">
    <property type="protein sequence ID" value="QJD28941.1"/>
    <property type="molecule type" value="Genomic_DNA"/>
</dbReference>
<sequence length="276" mass="30950">MSWLGKLLGGTFGFLLGGPLGALLGAAIGHKLDGDKDKYAQIESDLSPGAQHRIQMAFFTATFSVMGHIARADGRVSEAEITVARTVMNRMDLSEGMRRAAIELFTRGKQPDFPLREAVEQFRKECHRRYALIRIFLEIQLEAAFADGPVNLAEERVLIAICDQLHISRFEYHAMKGRLDAAIRFARAYRSSSYGGNRNMPSRRREDTLQDAYAMLGIKASAGADEIKRAYRKLISRHHPDKLVAKGMPEEMVRIANEKTQQIRKAYEVIAAARNL</sequence>
<dbReference type="GO" id="GO:0005886">
    <property type="term" value="C:plasma membrane"/>
    <property type="evidence" value="ECO:0007669"/>
    <property type="project" value="UniProtKB-SubCell"/>
</dbReference>
<evidence type="ECO:0000313" key="10">
    <source>
        <dbReference type="Proteomes" id="UP000503004"/>
    </source>
</evidence>
<accession>A0A858Q538</accession>
<dbReference type="Gene3D" id="1.10.3680.10">
    <property type="entry name" value="TerB-like"/>
    <property type="match status" value="1"/>
</dbReference>
<dbReference type="Pfam" id="PF05099">
    <property type="entry name" value="TerB"/>
    <property type="match status" value="1"/>
</dbReference>
<dbReference type="HAMAP" id="MF_01153">
    <property type="entry name" value="DjlA"/>
    <property type="match status" value="1"/>
</dbReference>
<dbReference type="InterPro" id="IPR001623">
    <property type="entry name" value="DnaJ_domain"/>
</dbReference>
<dbReference type="InterPro" id="IPR007791">
    <property type="entry name" value="DjlA_N"/>
</dbReference>
<evidence type="ECO:0000256" key="2">
    <source>
        <dbReference type="ARBA" id="ARBA00022519"/>
    </source>
</evidence>
<dbReference type="SUPFAM" id="SSF46565">
    <property type="entry name" value="Chaperone J-domain"/>
    <property type="match status" value="1"/>
</dbReference>